<evidence type="ECO:0000256" key="4">
    <source>
        <dbReference type="PIRSR" id="PIRSR001238-3"/>
    </source>
</evidence>
<dbReference type="InterPro" id="IPR011059">
    <property type="entry name" value="Metal-dep_hydrolase_composite"/>
</dbReference>
<feature type="binding site" evidence="3">
    <location>
        <begin position="69"/>
        <end position="71"/>
    </location>
    <ligand>
        <name>substrate</name>
    </ligand>
</feature>
<keyword evidence="1" id="KW-0378">Hydrolase</keyword>
<gene>
    <name evidence="6" type="primary">iadA</name>
    <name evidence="6" type="ORF">CPJCM30710_26040</name>
</gene>
<evidence type="ECO:0000256" key="3">
    <source>
        <dbReference type="PIRSR" id="PIRSR001238-2"/>
    </source>
</evidence>
<evidence type="ECO:0000313" key="7">
    <source>
        <dbReference type="Proteomes" id="UP000679179"/>
    </source>
</evidence>
<feature type="binding site" evidence="3">
    <location>
        <position position="290"/>
    </location>
    <ligand>
        <name>substrate</name>
    </ligand>
</feature>
<evidence type="ECO:0000256" key="2">
    <source>
        <dbReference type="PIRSR" id="PIRSR001238-1"/>
    </source>
</evidence>
<organism evidence="6 7">
    <name type="scientific">Clostridium polyendosporum</name>
    <dbReference type="NCBI Taxonomy" id="69208"/>
    <lineage>
        <taxon>Bacteria</taxon>
        <taxon>Bacillati</taxon>
        <taxon>Bacillota</taxon>
        <taxon>Clostridia</taxon>
        <taxon>Eubacteriales</taxon>
        <taxon>Clostridiaceae</taxon>
        <taxon>Clostridium</taxon>
    </lineage>
</organism>
<proteinExistence type="inferred from homology"/>
<dbReference type="Gene3D" id="2.30.40.10">
    <property type="entry name" value="Urease, subunit C, domain 1"/>
    <property type="match status" value="1"/>
</dbReference>
<dbReference type="EMBL" id="BOPZ01000024">
    <property type="protein sequence ID" value="GIM29938.1"/>
    <property type="molecule type" value="Genomic_DNA"/>
</dbReference>
<comment type="function">
    <text evidence="1">Catalyzes the hydrolytic cleavage of a subset of L-isoaspartyl (L-beta-aspartyl) dipeptides. Used to degrade proteins damaged by L-isoaspartyl residues formation.</text>
</comment>
<dbReference type="GO" id="GO:0008798">
    <property type="term" value="F:beta-aspartyl-peptidase activity"/>
    <property type="evidence" value="ECO:0007669"/>
    <property type="project" value="InterPro"/>
</dbReference>
<feature type="binding site" evidence="3">
    <location>
        <position position="131"/>
    </location>
    <ligand>
        <name>substrate</name>
    </ligand>
</feature>
<dbReference type="SUPFAM" id="SSF51556">
    <property type="entry name" value="Metallo-dependent hydrolases"/>
    <property type="match status" value="1"/>
</dbReference>
<feature type="binding site" evidence="3">
    <location>
        <position position="100"/>
    </location>
    <ligand>
        <name>substrate</name>
    </ligand>
</feature>
<dbReference type="NCBIfam" id="TIGR01975">
    <property type="entry name" value="isoAsp_dipep"/>
    <property type="match status" value="1"/>
</dbReference>
<dbReference type="PIRSF" id="PIRSF001238">
    <property type="entry name" value="IadA"/>
    <property type="match status" value="1"/>
</dbReference>
<dbReference type="GO" id="GO:0005737">
    <property type="term" value="C:cytoplasm"/>
    <property type="evidence" value="ECO:0007669"/>
    <property type="project" value="UniProtKB-SubCell"/>
</dbReference>
<feature type="domain" description="Amidohydrolase-related" evidence="5">
    <location>
        <begin position="53"/>
        <end position="375"/>
    </location>
</feature>
<keyword evidence="1" id="KW-0482">Metalloprotease</keyword>
<feature type="binding site" evidence="4">
    <location>
        <position position="62"/>
    </location>
    <ligand>
        <name>Zn(2+)</name>
        <dbReference type="ChEBI" id="CHEBI:29105"/>
        <label>1</label>
        <note>catalytic</note>
    </ligand>
</feature>
<sequence length="391" mass="42737">MITVIRNVEVYTPEYKGIKNVVIAADKIEGIYDDLSIPENFTKINVLDGTGKVLVPGFIDSHVHIIGGGGEGGFKTRTPELPLSELVKAGITTVVGCIGTDNVCRDMRELLAKAHALDEEGLTTYCYTGSYDIPVKTLTESIKEDIMLIDKVIGVGEIALSDNRSSQATFQQFVNIVAQARVGGLLAGKAGVVHVHLGDGARKLEYLFEMIENTEIPPSQVFPTHINRSDKLFKVGIEFCKKGGYADLTTSSDPDNMEEGELRASEGLRLMLENEVPEGHITFSSDGNGSMPLFNNKRQLVGLGICSVSSLFSEVKEAVFKERVPFEKAIKVITSNPADVLKFKSKGRIEPGKDADIVLLEKETLEITEVISRGRTLMENKELLVKGTFEK</sequence>
<dbReference type="AlphaFoldDB" id="A0A919S2A0"/>
<evidence type="ECO:0000313" key="6">
    <source>
        <dbReference type="EMBL" id="GIM29938.1"/>
    </source>
</evidence>
<reference evidence="6" key="1">
    <citation type="submission" date="2021-03" db="EMBL/GenBank/DDBJ databases">
        <title>Taxonomic study of Clostridium polyendosporum from meadow-gley soil under rice.</title>
        <authorList>
            <person name="Kobayashi H."/>
            <person name="Tanizawa Y."/>
            <person name="Yagura M."/>
        </authorList>
    </citation>
    <scope>NUCLEOTIDE SEQUENCE</scope>
    <source>
        <strain evidence="6">JCM 30710</strain>
    </source>
</reference>
<keyword evidence="1 4" id="KW-0479">Metal-binding</keyword>
<evidence type="ECO:0000259" key="5">
    <source>
        <dbReference type="Pfam" id="PF01979"/>
    </source>
</evidence>
<dbReference type="PANTHER" id="PTHR11647">
    <property type="entry name" value="HYDRANTOINASE/DIHYDROPYRIMIDINASE FAMILY MEMBER"/>
    <property type="match status" value="1"/>
</dbReference>
<dbReference type="GO" id="GO:0016810">
    <property type="term" value="F:hydrolase activity, acting on carbon-nitrogen (but not peptide) bonds"/>
    <property type="evidence" value="ECO:0007669"/>
    <property type="project" value="InterPro"/>
</dbReference>
<keyword evidence="1" id="KW-0645">Protease</keyword>
<keyword evidence="1 4" id="KW-0862">Zinc</keyword>
<comment type="similarity">
    <text evidence="1">Belongs to the peptidase M38 family.</text>
</comment>
<dbReference type="GO" id="GO:0046872">
    <property type="term" value="F:metal ion binding"/>
    <property type="evidence" value="ECO:0007669"/>
    <property type="project" value="UniProtKB-KW"/>
</dbReference>
<dbReference type="GO" id="GO:0006508">
    <property type="term" value="P:proteolysis"/>
    <property type="evidence" value="ECO:0007669"/>
    <property type="project" value="UniProtKB-KW"/>
</dbReference>
<dbReference type="Gene3D" id="3.20.20.140">
    <property type="entry name" value="Metal-dependent hydrolases"/>
    <property type="match status" value="1"/>
</dbReference>
<feature type="binding site" evidence="4">
    <location>
        <position position="225"/>
    </location>
    <ligand>
        <name>Zn(2+)</name>
        <dbReference type="ChEBI" id="CHEBI:29105"/>
        <label>2</label>
        <note>catalytic</note>
    </ligand>
</feature>
<protein>
    <recommendedName>
        <fullName evidence="1">Isoaspartyl dipeptidase</fullName>
        <ecNumber evidence="1">3.4.19.-</ecNumber>
    </recommendedName>
</protein>
<feature type="binding site" evidence="3">
    <location>
        <position position="164"/>
    </location>
    <ligand>
        <name>substrate</name>
    </ligand>
</feature>
<dbReference type="Proteomes" id="UP000679179">
    <property type="component" value="Unassembled WGS sequence"/>
</dbReference>
<accession>A0A919S2A0</accession>
<dbReference type="InterPro" id="IPR032466">
    <property type="entry name" value="Metal_Hydrolase"/>
</dbReference>
<dbReference type="InterPro" id="IPR050378">
    <property type="entry name" value="Metallo-dep_Hydrolases_sf"/>
</dbReference>
<feature type="binding site" evidence="4">
    <location>
        <position position="64"/>
    </location>
    <ligand>
        <name>Zn(2+)</name>
        <dbReference type="ChEBI" id="CHEBI:29105"/>
        <label>1</label>
        <note>catalytic</note>
    </ligand>
</feature>
<feature type="binding site" evidence="4">
    <location>
        <position position="286"/>
    </location>
    <ligand>
        <name>Zn(2+)</name>
        <dbReference type="ChEBI" id="CHEBI:29105"/>
        <label>1</label>
        <note>catalytic</note>
    </ligand>
</feature>
<feature type="active site" description="Proton acceptor" evidence="2">
    <location>
        <position position="286"/>
    </location>
</feature>
<comment type="subcellular location">
    <subcellularLocation>
        <location evidence="1">Cytoplasm</location>
    </subcellularLocation>
</comment>
<evidence type="ECO:0000256" key="1">
    <source>
        <dbReference type="PIRNR" id="PIRNR001238"/>
    </source>
</evidence>
<dbReference type="RefSeq" id="WP_212904622.1">
    <property type="nucleotide sequence ID" value="NZ_BOPZ01000024.1"/>
</dbReference>
<dbReference type="Pfam" id="PF01979">
    <property type="entry name" value="Amidohydro_1"/>
    <property type="match status" value="1"/>
</dbReference>
<dbReference type="InterPro" id="IPR010229">
    <property type="entry name" value="Pept_M38_dipep"/>
</dbReference>
<comment type="caution">
    <text evidence="6">The sequence shown here is derived from an EMBL/GenBank/DDBJ whole genome shotgun (WGS) entry which is preliminary data.</text>
</comment>
<dbReference type="InterPro" id="IPR006680">
    <property type="entry name" value="Amidohydro-rel"/>
</dbReference>
<dbReference type="SUPFAM" id="SSF51338">
    <property type="entry name" value="Composite domain of metallo-dependent hydrolases"/>
    <property type="match status" value="1"/>
</dbReference>
<comment type="PTM">
    <text evidence="1">Carboxylation allows a single lysine to coordinate two zinc ions.</text>
</comment>
<dbReference type="EC" id="3.4.19.-" evidence="1"/>
<keyword evidence="7" id="KW-1185">Reference proteome</keyword>
<comment type="cofactor">
    <cofactor evidence="1 4">
        <name>Zn(2+)</name>
        <dbReference type="ChEBI" id="CHEBI:29105"/>
    </cofactor>
    <text evidence="1 4">Binds 2 Zn(2+) ions per subunit.</text>
</comment>
<dbReference type="PANTHER" id="PTHR11647:SF1">
    <property type="entry name" value="COLLAPSIN RESPONSE MEDIATOR PROTEIN"/>
    <property type="match status" value="1"/>
</dbReference>
<feature type="binding site" evidence="3">
    <location>
        <position position="228"/>
    </location>
    <ligand>
        <name>substrate</name>
    </ligand>
</feature>
<dbReference type="GO" id="GO:0008237">
    <property type="term" value="F:metallopeptidase activity"/>
    <property type="evidence" value="ECO:0007669"/>
    <property type="project" value="UniProtKB-KW"/>
</dbReference>
<feature type="binding site" evidence="4">
    <location>
        <position position="196"/>
    </location>
    <ligand>
        <name>Zn(2+)</name>
        <dbReference type="ChEBI" id="CHEBI:29105"/>
        <label>2</label>
        <note>catalytic</note>
    </ligand>
</feature>
<name>A0A919S2A0_9CLOT</name>